<dbReference type="RefSeq" id="WP_093987647.1">
    <property type="nucleotide sequence ID" value="NZ_FYDD01000002.1"/>
</dbReference>
<reference evidence="8" key="1">
    <citation type="submission" date="2020-08" db="EMBL/GenBank/DDBJ databases">
        <title>Genome public.</title>
        <authorList>
            <person name="Liu C."/>
            <person name="Sun Q."/>
        </authorList>
    </citation>
    <scope>NUCLEOTIDE SEQUENCE</scope>
    <source>
        <strain evidence="8">NSJ-15</strain>
    </source>
</reference>
<evidence type="ECO:0000256" key="2">
    <source>
        <dbReference type="ARBA" id="ARBA00023015"/>
    </source>
</evidence>
<dbReference type="OrthoDB" id="1706725at2"/>
<dbReference type="NCBIfam" id="TIGR02937">
    <property type="entry name" value="sigma70-ECF"/>
    <property type="match status" value="1"/>
</dbReference>
<feature type="domain" description="RNA polymerase sigma factor 70 region 4 type 2" evidence="7">
    <location>
        <begin position="121"/>
        <end position="172"/>
    </location>
</feature>
<dbReference type="InterPro" id="IPR036388">
    <property type="entry name" value="WH-like_DNA-bd_sf"/>
</dbReference>
<comment type="similarity">
    <text evidence="1">Belongs to the sigma-70 factor family. ECF subfamily.</text>
</comment>
<protein>
    <submittedName>
        <fullName evidence="8">RNA polymerase sigma factor</fullName>
    </submittedName>
</protein>
<accession>A0A8J6P1S1</accession>
<organism evidence="8 9">
    <name type="scientific">Massiliimalia timonensis</name>
    <dbReference type="NCBI Taxonomy" id="1987501"/>
    <lineage>
        <taxon>Bacteria</taxon>
        <taxon>Bacillati</taxon>
        <taxon>Bacillota</taxon>
        <taxon>Clostridia</taxon>
        <taxon>Eubacteriales</taxon>
        <taxon>Oscillospiraceae</taxon>
        <taxon>Massiliimalia</taxon>
    </lineage>
</organism>
<dbReference type="InterPro" id="IPR014284">
    <property type="entry name" value="RNA_pol_sigma-70_dom"/>
</dbReference>
<dbReference type="Gene3D" id="1.10.10.10">
    <property type="entry name" value="Winged helix-like DNA-binding domain superfamily/Winged helix DNA-binding domain"/>
    <property type="match status" value="1"/>
</dbReference>
<gene>
    <name evidence="8" type="ORF">H8702_09630</name>
</gene>
<keyword evidence="5" id="KW-0804">Transcription</keyword>
<feature type="domain" description="RNA polymerase sigma-70 region 2" evidence="6">
    <location>
        <begin position="24"/>
        <end position="87"/>
    </location>
</feature>
<name>A0A8J6P1S1_9FIRM</name>
<keyword evidence="3" id="KW-0731">Sigma factor</keyword>
<comment type="caution">
    <text evidence="8">The sequence shown here is derived from an EMBL/GenBank/DDBJ whole genome shotgun (WGS) entry which is preliminary data.</text>
</comment>
<dbReference type="PANTHER" id="PTHR43133:SF8">
    <property type="entry name" value="RNA POLYMERASE SIGMA FACTOR HI_1459-RELATED"/>
    <property type="match status" value="1"/>
</dbReference>
<evidence type="ECO:0000256" key="1">
    <source>
        <dbReference type="ARBA" id="ARBA00010641"/>
    </source>
</evidence>
<dbReference type="SUPFAM" id="SSF88659">
    <property type="entry name" value="Sigma3 and sigma4 domains of RNA polymerase sigma factors"/>
    <property type="match status" value="1"/>
</dbReference>
<dbReference type="AlphaFoldDB" id="A0A8J6P1S1"/>
<dbReference type="GO" id="GO:0006352">
    <property type="term" value="P:DNA-templated transcription initiation"/>
    <property type="evidence" value="ECO:0007669"/>
    <property type="project" value="InterPro"/>
</dbReference>
<dbReference type="GO" id="GO:0003677">
    <property type="term" value="F:DNA binding"/>
    <property type="evidence" value="ECO:0007669"/>
    <property type="project" value="UniProtKB-KW"/>
</dbReference>
<dbReference type="Proteomes" id="UP000632659">
    <property type="component" value="Unassembled WGS sequence"/>
</dbReference>
<dbReference type="InterPro" id="IPR013325">
    <property type="entry name" value="RNA_pol_sigma_r2"/>
</dbReference>
<dbReference type="Gene3D" id="1.10.1740.10">
    <property type="match status" value="1"/>
</dbReference>
<dbReference type="InterPro" id="IPR039425">
    <property type="entry name" value="RNA_pol_sigma-70-like"/>
</dbReference>
<evidence type="ECO:0000259" key="7">
    <source>
        <dbReference type="Pfam" id="PF08281"/>
    </source>
</evidence>
<evidence type="ECO:0000256" key="5">
    <source>
        <dbReference type="ARBA" id="ARBA00023163"/>
    </source>
</evidence>
<evidence type="ECO:0000313" key="8">
    <source>
        <dbReference type="EMBL" id="MBC8611361.1"/>
    </source>
</evidence>
<dbReference type="Pfam" id="PF04542">
    <property type="entry name" value="Sigma70_r2"/>
    <property type="match status" value="1"/>
</dbReference>
<dbReference type="SUPFAM" id="SSF88946">
    <property type="entry name" value="Sigma2 domain of RNA polymerase sigma factors"/>
    <property type="match status" value="1"/>
</dbReference>
<dbReference type="InterPro" id="IPR013249">
    <property type="entry name" value="RNA_pol_sigma70_r4_t2"/>
</dbReference>
<dbReference type="PANTHER" id="PTHR43133">
    <property type="entry name" value="RNA POLYMERASE ECF-TYPE SIGMA FACTO"/>
    <property type="match status" value="1"/>
</dbReference>
<sequence>MDNGTASYRRFRSEGDENGLVEIIRDYKDGLILYLNSFVGNLHTAERLAEDTFVLLGTKKPKDKGKASFKTWLYTIGRNIAIDYLRRCSKHREVSLDDRPELAGEMESLEASYLRGEQKIMLHRALRKLKPEYRQILWLIYFEGFNSREAAAVMKKSVHNTEMLVSRARRSLKAQLETEGFVYEEL</sequence>
<evidence type="ECO:0000256" key="3">
    <source>
        <dbReference type="ARBA" id="ARBA00023082"/>
    </source>
</evidence>
<dbReference type="GO" id="GO:0016987">
    <property type="term" value="F:sigma factor activity"/>
    <property type="evidence" value="ECO:0007669"/>
    <property type="project" value="UniProtKB-KW"/>
</dbReference>
<dbReference type="Pfam" id="PF08281">
    <property type="entry name" value="Sigma70_r4_2"/>
    <property type="match status" value="1"/>
</dbReference>
<evidence type="ECO:0000256" key="4">
    <source>
        <dbReference type="ARBA" id="ARBA00023125"/>
    </source>
</evidence>
<evidence type="ECO:0000313" key="9">
    <source>
        <dbReference type="Proteomes" id="UP000632659"/>
    </source>
</evidence>
<dbReference type="EMBL" id="JACRTL010000005">
    <property type="protein sequence ID" value="MBC8611361.1"/>
    <property type="molecule type" value="Genomic_DNA"/>
</dbReference>
<evidence type="ECO:0000259" key="6">
    <source>
        <dbReference type="Pfam" id="PF04542"/>
    </source>
</evidence>
<dbReference type="InterPro" id="IPR007627">
    <property type="entry name" value="RNA_pol_sigma70_r2"/>
</dbReference>
<proteinExistence type="inferred from homology"/>
<keyword evidence="4" id="KW-0238">DNA-binding</keyword>
<dbReference type="InterPro" id="IPR013324">
    <property type="entry name" value="RNA_pol_sigma_r3/r4-like"/>
</dbReference>
<keyword evidence="9" id="KW-1185">Reference proteome</keyword>
<keyword evidence="2" id="KW-0805">Transcription regulation</keyword>